<evidence type="ECO:0000313" key="8">
    <source>
        <dbReference type="Proteomes" id="UP000436088"/>
    </source>
</evidence>
<comment type="caution">
    <text evidence="7">The sequence shown here is derived from an EMBL/GenBank/DDBJ whole genome shotgun (WGS) entry which is preliminary data.</text>
</comment>
<dbReference type="GO" id="GO:0030598">
    <property type="term" value="F:rRNA N-glycosylase activity"/>
    <property type="evidence" value="ECO:0007669"/>
    <property type="project" value="UniProtKB-EC"/>
</dbReference>
<dbReference type="InterPro" id="IPR036041">
    <property type="entry name" value="Ribosome-inact_prot_sf"/>
</dbReference>
<evidence type="ECO:0000313" key="7">
    <source>
        <dbReference type="EMBL" id="KAE8658426.1"/>
    </source>
</evidence>
<proteinExistence type="inferred from homology"/>
<dbReference type="EC" id="3.2.2.22" evidence="4"/>
<dbReference type="PANTHER" id="PTHR33453">
    <property type="match status" value="1"/>
</dbReference>
<accession>A0A6A2X8L3</accession>
<reference evidence="7" key="1">
    <citation type="submission" date="2019-09" db="EMBL/GenBank/DDBJ databases">
        <title>Draft genome information of white flower Hibiscus syriacus.</title>
        <authorList>
            <person name="Kim Y.-M."/>
        </authorList>
    </citation>
    <scope>NUCLEOTIDE SEQUENCE [LARGE SCALE GENOMIC DNA]</scope>
    <source>
        <strain evidence="7">YM2019G1</strain>
    </source>
</reference>
<dbReference type="InterPro" id="IPR016138">
    <property type="entry name" value="Ribosome_inactivat_prot_sub1"/>
</dbReference>
<evidence type="ECO:0000256" key="1">
    <source>
        <dbReference type="ARBA" id="ARBA00010414"/>
    </source>
</evidence>
<keyword evidence="4" id="KW-0378">Hydrolase</keyword>
<dbReference type="InterPro" id="IPR000772">
    <property type="entry name" value="Ricin_B_lectin"/>
</dbReference>
<feature type="region of interest" description="Disordered" evidence="5">
    <location>
        <begin position="27"/>
        <end position="64"/>
    </location>
</feature>
<dbReference type="Pfam" id="PF00161">
    <property type="entry name" value="RIP"/>
    <property type="match status" value="1"/>
</dbReference>
<keyword evidence="4" id="KW-0611">Plant defense</keyword>
<feature type="compositionally biased region" description="Basic and acidic residues" evidence="5">
    <location>
        <begin position="27"/>
        <end position="50"/>
    </location>
</feature>
<feature type="domain" description="Ricin B lectin" evidence="6">
    <location>
        <begin position="330"/>
        <end position="486"/>
    </location>
</feature>
<dbReference type="SMART" id="SM00458">
    <property type="entry name" value="RICIN"/>
    <property type="match status" value="1"/>
</dbReference>
<evidence type="ECO:0000256" key="5">
    <source>
        <dbReference type="SAM" id="MobiDB-lite"/>
    </source>
</evidence>
<evidence type="ECO:0000259" key="6">
    <source>
        <dbReference type="SMART" id="SM00458"/>
    </source>
</evidence>
<evidence type="ECO:0000256" key="4">
    <source>
        <dbReference type="RuleBase" id="RU004915"/>
    </source>
</evidence>
<keyword evidence="3" id="KW-0325">Glycoprotein</keyword>
<dbReference type="Gene3D" id="2.80.10.50">
    <property type="match status" value="2"/>
</dbReference>
<protein>
    <recommendedName>
        <fullName evidence="4">Ribosome-inactivating protein</fullName>
    </recommendedName>
    <component>
        <recommendedName>
            <fullName evidence="4">Ribosome-inactivating protein chain A</fullName>
        </recommendedName>
        <alternativeName>
            <fullName evidence="4">rRNA N-glycosidase</fullName>
            <ecNumber evidence="4">3.2.2.22</ecNumber>
        </alternativeName>
    </component>
    <component>
        <recommendedName>
            <fullName evidence="4">Ribosome-inactivating protein chain B</fullName>
        </recommendedName>
    </component>
</protein>
<dbReference type="AlphaFoldDB" id="A0A6A2X8L3"/>
<dbReference type="Pfam" id="PF00652">
    <property type="entry name" value="Ricin_B_lectin"/>
    <property type="match status" value="1"/>
</dbReference>
<dbReference type="InterPro" id="IPR017989">
    <property type="entry name" value="Ribosome_inactivat_1/2"/>
</dbReference>
<comment type="catalytic activity">
    <reaction evidence="4">
        <text>Endohydrolysis of the N-glycosidic bond at one specific adenosine on the 28S rRNA.</text>
        <dbReference type="EC" id="3.2.2.22"/>
    </reaction>
</comment>
<dbReference type="SUPFAM" id="SSF50370">
    <property type="entry name" value="Ricin B-like lectins"/>
    <property type="match status" value="2"/>
</dbReference>
<evidence type="ECO:0000256" key="2">
    <source>
        <dbReference type="ARBA" id="ARBA00023157"/>
    </source>
</evidence>
<dbReference type="GO" id="GO:0017148">
    <property type="term" value="P:negative regulation of translation"/>
    <property type="evidence" value="ECO:0007669"/>
    <property type="project" value="UniProtKB-KW"/>
</dbReference>
<comment type="subunit">
    <text evidence="4">Might form dimers or tetramers of disulfide-linked A and B chains.</text>
</comment>
<dbReference type="InterPro" id="IPR035992">
    <property type="entry name" value="Ricin_B-like_lectins"/>
</dbReference>
<comment type="similarity">
    <text evidence="1">In the N-terminal section; belongs to the ribosome-inactivating protein family. Type 2 RIP subfamily.</text>
</comment>
<organism evidence="7 8">
    <name type="scientific">Hibiscus syriacus</name>
    <name type="common">Rose of Sharon</name>
    <dbReference type="NCBI Taxonomy" id="106335"/>
    <lineage>
        <taxon>Eukaryota</taxon>
        <taxon>Viridiplantae</taxon>
        <taxon>Streptophyta</taxon>
        <taxon>Embryophyta</taxon>
        <taxon>Tracheophyta</taxon>
        <taxon>Spermatophyta</taxon>
        <taxon>Magnoliopsida</taxon>
        <taxon>eudicotyledons</taxon>
        <taxon>Gunneridae</taxon>
        <taxon>Pentapetalae</taxon>
        <taxon>rosids</taxon>
        <taxon>malvids</taxon>
        <taxon>Malvales</taxon>
        <taxon>Malvaceae</taxon>
        <taxon>Malvoideae</taxon>
        <taxon>Hibiscus</taxon>
    </lineage>
</organism>
<dbReference type="GO" id="GO:0006952">
    <property type="term" value="P:defense response"/>
    <property type="evidence" value="ECO:0007669"/>
    <property type="project" value="UniProtKB-KW"/>
</dbReference>
<name>A0A6A2X8L3_HIBSY</name>
<sequence>MAIGAWLVEAAVIGVGCRPNMGRVEDTYYHDHDHDPTRPDPRRDETRRDETEDDGGGGTRESPLFSITQQGKAQIFTVRFTTDVATGDSYLTFMKDLYNALTERADKSGEIPILPPQSAQPTDPQQYVLVELLTGPFLAVTQALNASTTYISGYRPGVESRSYIFSHVTGDVRDALFLNTKRVSLPFRGRYEALERVAGVGDRKEILLGIGQLGQYSSDLGYMNPFTNSNLVAKALIGCLQMVTEAVRLRNIQQQILALADPRADGSYGVFHPDDLMVDTVREALSTIALMPAICGNSRPRAHLQQLLRMPTKRSTDLEDNSGSCERLSSPTSYIIGQDGLCVDVSNRNYNNGNKIILWQRGKNQVNQLWTLRSDDNTIRSDQTYKATGLMNLAVDNNAYGSKQAFYVTNNMKPSFTTIVGFKGLCLVASDGWVWLDKCVSHDAEQHWMIYQDLTIRPRTNKKGCLTCRDVNLLAVVDGCDGWKEERRRFQSNGTILHVKTGRCWRSKKLMSTRLSLRSLITTINDLVRFGSSGSHENGFEYASVCLSIE</sequence>
<dbReference type="PANTHER" id="PTHR33453:SF34">
    <property type="entry name" value="RIBOSOME-INACTIVATING PROTEIN"/>
    <property type="match status" value="1"/>
</dbReference>
<keyword evidence="4" id="KW-0652">Protein synthesis inhibitor</keyword>
<dbReference type="EMBL" id="VEPZ02001744">
    <property type="protein sequence ID" value="KAE8658426.1"/>
    <property type="molecule type" value="Genomic_DNA"/>
</dbReference>
<gene>
    <name evidence="7" type="ORF">F3Y22_tig00116971pilonHSYRG00455</name>
</gene>
<evidence type="ECO:0000256" key="3">
    <source>
        <dbReference type="ARBA" id="ARBA00023180"/>
    </source>
</evidence>
<dbReference type="PRINTS" id="PR00396">
    <property type="entry name" value="SHIGARICIN"/>
</dbReference>
<keyword evidence="4" id="KW-0800">Toxin</keyword>
<dbReference type="PROSITE" id="PS50231">
    <property type="entry name" value="RICIN_B_LECTIN"/>
    <property type="match status" value="1"/>
</dbReference>
<comment type="similarity">
    <text evidence="4">Belongs to the ribosome-inactivating protein family.</text>
</comment>
<dbReference type="InterPro" id="IPR001574">
    <property type="entry name" value="Ribosome_inactivat_prot"/>
</dbReference>
<dbReference type="SUPFAM" id="SSF56371">
    <property type="entry name" value="Ribosome inactivating proteins (RIP)"/>
    <property type="match status" value="1"/>
</dbReference>
<keyword evidence="2" id="KW-1015">Disulfide bond</keyword>
<comment type="function">
    <text evidence="4">The A chain is responsible for inhibiting protein synthesis through the catalytic inactivation of 60S ribosomal subunits by removing adenine from position 4,324 of 28S rRNA. The B chain binds to cell receptors and probably facilitates the entry into the cell of the A chain; B chains are also responsible for cell agglutination (lectin activity).</text>
</comment>
<keyword evidence="8" id="KW-1185">Reference proteome</keyword>
<dbReference type="Proteomes" id="UP000436088">
    <property type="component" value="Unassembled WGS sequence"/>
</dbReference>
<dbReference type="Gene3D" id="3.40.420.10">
    <property type="entry name" value="Ricin (A subunit), domain 1"/>
    <property type="match status" value="1"/>
</dbReference>
<dbReference type="GO" id="GO:0090729">
    <property type="term" value="F:toxin activity"/>
    <property type="evidence" value="ECO:0007669"/>
    <property type="project" value="UniProtKB-KW"/>
</dbReference>